<evidence type="ECO:0000256" key="1">
    <source>
        <dbReference type="SAM" id="Coils"/>
    </source>
</evidence>
<accession>A0A177FFB0</accession>
<keyword evidence="4" id="KW-1185">Reference proteome</keyword>
<dbReference type="EMBL" id="LVKK01000013">
    <property type="protein sequence ID" value="OAG42953.1"/>
    <property type="molecule type" value="Genomic_DNA"/>
</dbReference>
<reference evidence="3 4" key="1">
    <citation type="submission" date="2016-03" db="EMBL/GenBank/DDBJ databases">
        <title>Draft genome sequence of the Fonsecaea monophora CBS 269.37.</title>
        <authorList>
            <person name="Bombassaro A."/>
            <person name="Vinicius W.A."/>
            <person name="De Hoog S."/>
            <person name="Sun J."/>
            <person name="Souza E.M."/>
            <person name="Raittz R.T."/>
            <person name="Costa F."/>
            <person name="Leao A.C."/>
            <person name="Tadra-Sfeir M.Z."/>
            <person name="Baura V."/>
            <person name="Balsanelli E."/>
            <person name="Pedrosa F.O."/>
            <person name="Moreno L.F."/>
            <person name="Steffens M.B."/>
            <person name="Xi L."/>
            <person name="Bocca A.L."/>
            <person name="Felipe M.S."/>
            <person name="Teixeira M."/>
            <person name="Telles Filho F.Q."/>
            <person name="Azevedo C.M."/>
            <person name="Gomes R."/>
            <person name="Vicente V.A."/>
        </authorList>
    </citation>
    <scope>NUCLEOTIDE SEQUENCE [LARGE SCALE GENOMIC DNA]</scope>
    <source>
        <strain evidence="3 4">CBS 269.37</strain>
    </source>
</reference>
<dbReference type="OrthoDB" id="185373at2759"/>
<proteinExistence type="predicted"/>
<sequence>MRGLWTQASRPRLRSSHYHCSADSISSTLVRKTTTRPPRRRPGFGDAFTVLLTPVLAAALFVDTSWKAKQRKDWDERLAAINNEIDTLKERERQLRSTIQLRNPLSGLSQQRRYYATAVQARVEDDEIPGEIEMPIWPADLGQEDGVLQEEKIPIRQVLSAREFSAEQLSNFKRYHRLNAITLALRMLLHLRVGPNHFYSIVPSDDPIDSTTLETPEDIGALSDTNRLAEMLALTRKQMRSLGNLEDLFYVAPRIQAQAARGGLQQAIKELTTEFDAGRISLIGLIDGYGKAVLHTDEVPSVSVYVMLIRSLSKVGSHSLAYHAVAALKRSTLPLSDPAIFYMLLQIGRACDSRSLNHMLHFIAKADNPLNVIHKWEKTRVNGMDLPVPTTLNPRLLMVLVYTSLRCEQPTRAEAWLTLLREADYGSMWKDDLFRSFLAYYSQHGNWDEGKKWLQRSVQHALTIANQSVDRLARVIYRMLDLCVRCCKLAEYTTILDAAVDAGIGPPLVDKTQNDRRTFHPRTRSILLEWESLPLPDNVDECPAQEKARSFQLACRSLMEELSGTPHKAPNSQEKEDSGLVLMAPTAQSPSLRYTVRRMTPDSPDASASGYSSVELDKLQSKFLQQEAVISQLKTKLDLAELRQRSYQEETAQRAQRWIKSTSALAQELRESKEDYEKLRKQNELYEKECADMRAEVLALKAVADQWMQQRQQQAEQHTSFSTGLSEEKNAGGESQEMEQKKEVSSLQGTKRASVRMQTSQEPTVSIKSVETPAARRHRSKMGAPLTDPGEVRIQTYSKNFDKDARPRTFKRVQVKMRPAPDSLRCLDSRGSHSARA</sequence>
<evidence type="ECO:0000256" key="2">
    <source>
        <dbReference type="SAM" id="MobiDB-lite"/>
    </source>
</evidence>
<dbReference type="AlphaFoldDB" id="A0A177FFB0"/>
<dbReference type="RefSeq" id="XP_022514905.1">
    <property type="nucleotide sequence ID" value="XM_022652880.1"/>
</dbReference>
<feature type="coiled-coil region" evidence="1">
    <location>
        <begin position="616"/>
        <end position="703"/>
    </location>
</feature>
<feature type="compositionally biased region" description="Polar residues" evidence="2">
    <location>
        <begin position="745"/>
        <end position="769"/>
    </location>
</feature>
<feature type="coiled-coil region" evidence="1">
    <location>
        <begin position="71"/>
        <end position="98"/>
    </location>
</feature>
<evidence type="ECO:0000313" key="3">
    <source>
        <dbReference type="EMBL" id="OAG42953.1"/>
    </source>
</evidence>
<organism evidence="3 4">
    <name type="scientific">Fonsecaea monophora</name>
    <dbReference type="NCBI Taxonomy" id="254056"/>
    <lineage>
        <taxon>Eukaryota</taxon>
        <taxon>Fungi</taxon>
        <taxon>Dikarya</taxon>
        <taxon>Ascomycota</taxon>
        <taxon>Pezizomycotina</taxon>
        <taxon>Eurotiomycetes</taxon>
        <taxon>Chaetothyriomycetidae</taxon>
        <taxon>Chaetothyriales</taxon>
        <taxon>Herpotrichiellaceae</taxon>
        <taxon>Fonsecaea</taxon>
    </lineage>
</organism>
<dbReference type="GeneID" id="34598077"/>
<name>A0A177FFB0_9EURO</name>
<feature type="region of interest" description="Disordered" evidence="2">
    <location>
        <begin position="711"/>
        <end position="791"/>
    </location>
</feature>
<evidence type="ECO:0000313" key="4">
    <source>
        <dbReference type="Proteomes" id="UP000077002"/>
    </source>
</evidence>
<keyword evidence="1" id="KW-0175">Coiled coil</keyword>
<dbReference type="Proteomes" id="UP000077002">
    <property type="component" value="Unassembled WGS sequence"/>
</dbReference>
<gene>
    <name evidence="3" type="ORF">AYO21_02904</name>
</gene>
<protein>
    <submittedName>
        <fullName evidence="3">Uncharacterized protein</fullName>
    </submittedName>
</protein>
<comment type="caution">
    <text evidence="3">The sequence shown here is derived from an EMBL/GenBank/DDBJ whole genome shotgun (WGS) entry which is preliminary data.</text>
</comment>